<dbReference type="HOGENOM" id="CLU_066192_18_0_4"/>
<dbReference type="InterPro" id="IPR010982">
    <property type="entry name" value="Lambda_DNA-bd_dom_sf"/>
</dbReference>
<dbReference type="eggNOG" id="COG3620">
    <property type="taxonomic scope" value="Bacteria"/>
</dbReference>
<dbReference type="PROSITE" id="PS50943">
    <property type="entry name" value="HTH_CROC1"/>
    <property type="match status" value="1"/>
</dbReference>
<dbReference type="SUPFAM" id="SSF47413">
    <property type="entry name" value="lambda repressor-like DNA-binding domains"/>
    <property type="match status" value="1"/>
</dbReference>
<evidence type="ECO:0000313" key="2">
    <source>
        <dbReference type="EMBL" id="CDG81484.1"/>
    </source>
</evidence>
<protein>
    <submittedName>
        <fullName evidence="2">Helix-turn-helix family protein</fullName>
    </submittedName>
</protein>
<organism evidence="2 3">
    <name type="scientific">Janthinobacterium agaricidamnosum NBRC 102515 = DSM 9628</name>
    <dbReference type="NCBI Taxonomy" id="1349767"/>
    <lineage>
        <taxon>Bacteria</taxon>
        <taxon>Pseudomonadati</taxon>
        <taxon>Pseudomonadota</taxon>
        <taxon>Betaproteobacteria</taxon>
        <taxon>Burkholderiales</taxon>
        <taxon>Oxalobacteraceae</taxon>
        <taxon>Janthinobacterium</taxon>
    </lineage>
</organism>
<keyword evidence="3" id="KW-1185">Reference proteome</keyword>
<dbReference type="EMBL" id="HG322949">
    <property type="protein sequence ID" value="CDG81484.1"/>
    <property type="molecule type" value="Genomic_DNA"/>
</dbReference>
<reference evidence="2 3" key="1">
    <citation type="journal article" date="2015" name="Genome Announc.">
        <title>Genome Sequence of Mushroom Soft-Rot Pathogen Janthinobacterium agaricidamnosum.</title>
        <authorList>
            <person name="Graupner K."/>
            <person name="Lackner G."/>
            <person name="Hertweck C."/>
        </authorList>
    </citation>
    <scope>NUCLEOTIDE SEQUENCE [LARGE SCALE GENOMIC DNA]</scope>
    <source>
        <strain evidence="3">NBRC 102515 / DSM 9628</strain>
    </source>
</reference>
<dbReference type="SMART" id="SM00530">
    <property type="entry name" value="HTH_XRE"/>
    <property type="match status" value="1"/>
</dbReference>
<accession>W0UY57</accession>
<dbReference type="STRING" id="1349767.GJA_825"/>
<feature type="domain" description="HTH cro/C1-type" evidence="1">
    <location>
        <begin position="37"/>
        <end position="95"/>
    </location>
</feature>
<dbReference type="CDD" id="cd00093">
    <property type="entry name" value="HTH_XRE"/>
    <property type="match status" value="1"/>
</dbReference>
<evidence type="ECO:0000313" key="3">
    <source>
        <dbReference type="Proteomes" id="UP000027604"/>
    </source>
</evidence>
<dbReference type="GO" id="GO:0003677">
    <property type="term" value="F:DNA binding"/>
    <property type="evidence" value="ECO:0007669"/>
    <property type="project" value="InterPro"/>
</dbReference>
<dbReference type="InterPro" id="IPR001387">
    <property type="entry name" value="Cro/C1-type_HTH"/>
</dbReference>
<dbReference type="Proteomes" id="UP000027604">
    <property type="component" value="Chromosome I"/>
</dbReference>
<dbReference type="PATRIC" id="fig|1349767.4.peg.2531"/>
<name>W0UY57_9BURK</name>
<dbReference type="KEGG" id="jag:GJA_825"/>
<sequence length="97" mass="10631">MKGDPVTRAALEEASLRPGFEQAWSALEEEYGVLDALLTARQQAGLTQEQLAQKMGTTKSAVSRLEASLRSEKYSPSFATLRKYAQACGKKLVLQLI</sequence>
<evidence type="ECO:0000259" key="1">
    <source>
        <dbReference type="PROSITE" id="PS50943"/>
    </source>
</evidence>
<dbReference type="AlphaFoldDB" id="W0UY57"/>
<gene>
    <name evidence="2" type="ORF">GJA_825</name>
</gene>
<dbReference type="Pfam" id="PF01381">
    <property type="entry name" value="HTH_3"/>
    <property type="match status" value="1"/>
</dbReference>
<dbReference type="Gene3D" id="1.10.260.40">
    <property type="entry name" value="lambda repressor-like DNA-binding domains"/>
    <property type="match status" value="1"/>
</dbReference>
<proteinExistence type="predicted"/>